<feature type="compositionally biased region" description="Basic residues" evidence="1">
    <location>
        <begin position="128"/>
        <end position="138"/>
    </location>
</feature>
<protein>
    <submittedName>
        <fullName evidence="2">Uncharacterized protein</fullName>
    </submittedName>
</protein>
<feature type="region of interest" description="Disordered" evidence="1">
    <location>
        <begin position="91"/>
        <end position="138"/>
    </location>
</feature>
<name>A0A060W7Z6_ONCMY</name>
<gene>
    <name evidence="2" type="ORF">GSONMT00082286001</name>
</gene>
<dbReference type="Proteomes" id="UP000193380">
    <property type="component" value="Unassembled WGS sequence"/>
</dbReference>
<evidence type="ECO:0000313" key="2">
    <source>
        <dbReference type="EMBL" id="CDQ60680.1"/>
    </source>
</evidence>
<evidence type="ECO:0000313" key="3">
    <source>
        <dbReference type="Proteomes" id="UP000193380"/>
    </source>
</evidence>
<organism evidence="2 3">
    <name type="scientific">Oncorhynchus mykiss</name>
    <name type="common">Rainbow trout</name>
    <name type="synonym">Salmo gairdneri</name>
    <dbReference type="NCBI Taxonomy" id="8022"/>
    <lineage>
        <taxon>Eukaryota</taxon>
        <taxon>Metazoa</taxon>
        <taxon>Chordata</taxon>
        <taxon>Craniata</taxon>
        <taxon>Vertebrata</taxon>
        <taxon>Euteleostomi</taxon>
        <taxon>Actinopterygii</taxon>
        <taxon>Neopterygii</taxon>
        <taxon>Teleostei</taxon>
        <taxon>Protacanthopterygii</taxon>
        <taxon>Salmoniformes</taxon>
        <taxon>Salmonidae</taxon>
        <taxon>Salmoninae</taxon>
        <taxon>Oncorhynchus</taxon>
    </lineage>
</organism>
<reference evidence="2" key="1">
    <citation type="journal article" date="2014" name="Nat. Commun.">
        <title>The rainbow trout genome provides novel insights into evolution after whole-genome duplication in vertebrates.</title>
        <authorList>
            <person name="Berthelot C."/>
            <person name="Brunet F."/>
            <person name="Chalopin D."/>
            <person name="Juanchich A."/>
            <person name="Bernard M."/>
            <person name="Noel B."/>
            <person name="Bento P."/>
            <person name="Da Silva C."/>
            <person name="Labadie K."/>
            <person name="Alberti A."/>
            <person name="Aury J.M."/>
            <person name="Louis A."/>
            <person name="Dehais P."/>
            <person name="Bardou P."/>
            <person name="Montfort J."/>
            <person name="Klopp C."/>
            <person name="Cabau C."/>
            <person name="Gaspin C."/>
            <person name="Thorgaard G.H."/>
            <person name="Boussaha M."/>
            <person name="Quillet E."/>
            <person name="Guyomard R."/>
            <person name="Galiana D."/>
            <person name="Bobe J."/>
            <person name="Volff J.N."/>
            <person name="Genet C."/>
            <person name="Wincker P."/>
            <person name="Jaillon O."/>
            <person name="Roest Crollius H."/>
            <person name="Guiguen Y."/>
        </authorList>
    </citation>
    <scope>NUCLEOTIDE SEQUENCE [LARGE SCALE GENOMIC DNA]</scope>
</reference>
<dbReference type="EMBL" id="FR904356">
    <property type="protein sequence ID" value="CDQ60680.1"/>
    <property type="molecule type" value="Genomic_DNA"/>
</dbReference>
<dbReference type="AlphaFoldDB" id="A0A060W7Z6"/>
<feature type="compositionally biased region" description="Low complexity" evidence="1">
    <location>
        <begin position="93"/>
        <end position="110"/>
    </location>
</feature>
<proteinExistence type="predicted"/>
<sequence>MSSLAFMRILEQRTDFFGRNGMIYGDTFQKSFFEWTYCRSEIDQVCDIQDFDCPACSPSMLTVSVDGNKKLYRFKKGYVKLILIYQISPYSCSKTPNGSTSWSSSPASPTKGRDRDDLAYRNTGLGKATRRRHQPTYY</sequence>
<accession>A0A060W7Z6</accession>
<reference evidence="2" key="2">
    <citation type="submission" date="2014-03" db="EMBL/GenBank/DDBJ databases">
        <authorList>
            <person name="Genoscope - CEA"/>
        </authorList>
    </citation>
    <scope>NUCLEOTIDE SEQUENCE</scope>
</reference>
<evidence type="ECO:0000256" key="1">
    <source>
        <dbReference type="SAM" id="MobiDB-lite"/>
    </source>
</evidence>
<dbReference type="PaxDb" id="8022-A0A060W7Z6"/>